<evidence type="ECO:0000313" key="3">
    <source>
        <dbReference type="WBParaSite" id="nRc.2.0.1.t10447-RA"/>
    </source>
</evidence>
<evidence type="ECO:0000256" key="1">
    <source>
        <dbReference type="SAM" id="Phobius"/>
    </source>
</evidence>
<evidence type="ECO:0000313" key="2">
    <source>
        <dbReference type="Proteomes" id="UP000887565"/>
    </source>
</evidence>
<feature type="transmembrane region" description="Helical" evidence="1">
    <location>
        <begin position="122"/>
        <end position="143"/>
    </location>
</feature>
<keyword evidence="1" id="KW-0472">Membrane</keyword>
<accession>A0A915I9A6</accession>
<reference evidence="3" key="1">
    <citation type="submission" date="2022-11" db="UniProtKB">
        <authorList>
            <consortium name="WormBaseParasite"/>
        </authorList>
    </citation>
    <scope>IDENTIFICATION</scope>
</reference>
<keyword evidence="1" id="KW-0812">Transmembrane</keyword>
<dbReference type="AlphaFoldDB" id="A0A915I9A6"/>
<feature type="transmembrane region" description="Helical" evidence="1">
    <location>
        <begin position="155"/>
        <end position="174"/>
    </location>
</feature>
<sequence length="282" mass="32137">MIKGLGYKRMAKEQYCGCDIFTTAAVIGVCQFILIVLALATSGVLLNNWSNWKQDWKSKDQMMDITVNDAATTTTKSTTIFNADFSSISSMSSKFPQHKKHHHFGRLKLDDAGLDAFIEIHLAHHVSIYSTWLLFMLLYAWAFRAMRPILVLPNFIMQIIALIAIIVLSGTLIAKLTELNHVTNDQNQKREQSFMDKADKRYAYYAVLLSCLIVVGVLELIFAFVGYRFYRYLHDQISNLYPDLPVITMPDMSYVGRVMTPRIFQTSAPHHHNDPTVMNTTA</sequence>
<keyword evidence="1" id="KW-1133">Transmembrane helix</keyword>
<proteinExistence type="predicted"/>
<dbReference type="WBParaSite" id="nRc.2.0.1.t10447-RA">
    <property type="protein sequence ID" value="nRc.2.0.1.t10447-RA"/>
    <property type="gene ID" value="nRc.2.0.1.g10447"/>
</dbReference>
<feature type="transmembrane region" description="Helical" evidence="1">
    <location>
        <begin position="20"/>
        <end position="46"/>
    </location>
</feature>
<feature type="transmembrane region" description="Helical" evidence="1">
    <location>
        <begin position="202"/>
        <end position="227"/>
    </location>
</feature>
<dbReference type="Proteomes" id="UP000887565">
    <property type="component" value="Unplaced"/>
</dbReference>
<name>A0A915I9A6_ROMCU</name>
<organism evidence="2 3">
    <name type="scientific">Romanomermis culicivorax</name>
    <name type="common">Nematode worm</name>
    <dbReference type="NCBI Taxonomy" id="13658"/>
    <lineage>
        <taxon>Eukaryota</taxon>
        <taxon>Metazoa</taxon>
        <taxon>Ecdysozoa</taxon>
        <taxon>Nematoda</taxon>
        <taxon>Enoplea</taxon>
        <taxon>Dorylaimia</taxon>
        <taxon>Mermithida</taxon>
        <taxon>Mermithoidea</taxon>
        <taxon>Mermithidae</taxon>
        <taxon>Romanomermis</taxon>
    </lineage>
</organism>
<keyword evidence="2" id="KW-1185">Reference proteome</keyword>
<protein>
    <submittedName>
        <fullName evidence="3">Uncharacterized protein</fullName>
    </submittedName>
</protein>